<comment type="subcellular location">
    <subcellularLocation>
        <location evidence="1 4">Bacterial flagellum basal body</location>
    </subcellularLocation>
</comment>
<dbReference type="HAMAP" id="MF_00724">
    <property type="entry name" value="FliE"/>
    <property type="match status" value="1"/>
</dbReference>
<dbReference type="EMBL" id="FQUW01000008">
    <property type="protein sequence ID" value="SHE69878.1"/>
    <property type="molecule type" value="Genomic_DNA"/>
</dbReference>
<dbReference type="GO" id="GO:0003774">
    <property type="term" value="F:cytoskeletal motor activity"/>
    <property type="evidence" value="ECO:0007669"/>
    <property type="project" value="InterPro"/>
</dbReference>
<reference evidence="7" key="1">
    <citation type="submission" date="2016-11" db="EMBL/GenBank/DDBJ databases">
        <authorList>
            <person name="Varghese N."/>
            <person name="Submissions S."/>
        </authorList>
    </citation>
    <scope>NUCLEOTIDE SEQUENCE [LARGE SCALE GENOMIC DNA]</scope>
    <source>
        <strain evidence="7">DSM 11792</strain>
    </source>
</reference>
<keyword evidence="6" id="KW-0282">Flagellum</keyword>
<keyword evidence="6" id="KW-0966">Cell projection</keyword>
<dbReference type="PANTHER" id="PTHR34653">
    <property type="match status" value="1"/>
</dbReference>
<evidence type="ECO:0000256" key="2">
    <source>
        <dbReference type="ARBA" id="ARBA00009272"/>
    </source>
</evidence>
<keyword evidence="6" id="KW-0969">Cilium</keyword>
<gene>
    <name evidence="4" type="primary">fliE</name>
    <name evidence="6" type="ORF">SAMN02745218_00691</name>
</gene>
<dbReference type="AlphaFoldDB" id="A0A1M4VLS0"/>
<dbReference type="GO" id="GO:0005198">
    <property type="term" value="F:structural molecule activity"/>
    <property type="evidence" value="ECO:0007669"/>
    <property type="project" value="UniProtKB-UniRule"/>
</dbReference>
<dbReference type="GO" id="GO:0071973">
    <property type="term" value="P:bacterial-type flagellum-dependent cell motility"/>
    <property type="evidence" value="ECO:0007669"/>
    <property type="project" value="InterPro"/>
</dbReference>
<protein>
    <recommendedName>
        <fullName evidence="4 5">Flagellar hook-basal body complex protein FliE</fullName>
    </recommendedName>
</protein>
<organism evidence="6 7">
    <name type="scientific">Desulfofundulus australicus DSM 11792</name>
    <dbReference type="NCBI Taxonomy" id="1121425"/>
    <lineage>
        <taxon>Bacteria</taxon>
        <taxon>Bacillati</taxon>
        <taxon>Bacillota</taxon>
        <taxon>Clostridia</taxon>
        <taxon>Eubacteriales</taxon>
        <taxon>Peptococcaceae</taxon>
        <taxon>Desulfofundulus</taxon>
    </lineage>
</organism>
<proteinExistence type="inferred from homology"/>
<evidence type="ECO:0000256" key="3">
    <source>
        <dbReference type="ARBA" id="ARBA00023143"/>
    </source>
</evidence>
<dbReference type="InterPro" id="IPR001624">
    <property type="entry name" value="FliE"/>
</dbReference>
<dbReference type="RefSeq" id="WP_073163233.1">
    <property type="nucleotide sequence ID" value="NZ_FQUW01000008.1"/>
</dbReference>
<keyword evidence="3 4" id="KW-0975">Bacterial flagellum</keyword>
<dbReference type="PANTHER" id="PTHR34653:SF1">
    <property type="entry name" value="FLAGELLAR HOOK-BASAL BODY COMPLEX PROTEIN FLIE"/>
    <property type="match status" value="1"/>
</dbReference>
<evidence type="ECO:0000313" key="7">
    <source>
        <dbReference type="Proteomes" id="UP000184196"/>
    </source>
</evidence>
<evidence type="ECO:0000256" key="4">
    <source>
        <dbReference type="HAMAP-Rule" id="MF_00724"/>
    </source>
</evidence>
<dbReference type="OrthoDB" id="9812413at2"/>
<comment type="similarity">
    <text evidence="2 4">Belongs to the FliE family.</text>
</comment>
<dbReference type="NCBIfam" id="TIGR00205">
    <property type="entry name" value="fliE"/>
    <property type="match status" value="1"/>
</dbReference>
<dbReference type="GO" id="GO:0009425">
    <property type="term" value="C:bacterial-type flagellum basal body"/>
    <property type="evidence" value="ECO:0007669"/>
    <property type="project" value="UniProtKB-SubCell"/>
</dbReference>
<evidence type="ECO:0000256" key="5">
    <source>
        <dbReference type="NCBIfam" id="TIGR00205"/>
    </source>
</evidence>
<keyword evidence="7" id="KW-1185">Reference proteome</keyword>
<accession>A0A1M4VLS0</accession>
<evidence type="ECO:0000256" key="1">
    <source>
        <dbReference type="ARBA" id="ARBA00004117"/>
    </source>
</evidence>
<evidence type="ECO:0000313" key="6">
    <source>
        <dbReference type="EMBL" id="SHE69878.1"/>
    </source>
</evidence>
<name>A0A1M4VLS0_9FIRM</name>
<sequence>MQVLPVSFLSPEPAAARPSKQDAAAGAGDFGRALLRALEEVNNAQVRADRVGLDFLTGRVQDLHQVTIAMEEARIMMTLAVEVRNKIVEAYQEISRMQV</sequence>
<dbReference type="Pfam" id="PF02049">
    <property type="entry name" value="FliE"/>
    <property type="match status" value="1"/>
</dbReference>
<dbReference type="PRINTS" id="PR01006">
    <property type="entry name" value="FLGHOOKFLIE"/>
</dbReference>
<dbReference type="Proteomes" id="UP000184196">
    <property type="component" value="Unassembled WGS sequence"/>
</dbReference>